<dbReference type="SMART" id="SM00473">
    <property type="entry name" value="PAN_AP"/>
    <property type="match status" value="1"/>
</dbReference>
<keyword evidence="13" id="KW-0808">Transferase</keyword>
<feature type="chain" id="PRO_5042263444" description="non-specific serine/threonine protein kinase" evidence="8">
    <location>
        <begin position="23"/>
        <end position="677"/>
    </location>
</feature>
<dbReference type="PROSITE" id="PS50026">
    <property type="entry name" value="EGF_3"/>
    <property type="match status" value="1"/>
</dbReference>
<comment type="catalytic activity">
    <reaction evidence="6">
        <text>L-seryl-[protein] + ATP = O-phospho-L-seryl-[protein] + ADP + H(+)</text>
        <dbReference type="Rhea" id="RHEA:17989"/>
        <dbReference type="Rhea" id="RHEA-COMP:9863"/>
        <dbReference type="Rhea" id="RHEA-COMP:11604"/>
        <dbReference type="ChEBI" id="CHEBI:15378"/>
        <dbReference type="ChEBI" id="CHEBI:29999"/>
        <dbReference type="ChEBI" id="CHEBI:30616"/>
        <dbReference type="ChEBI" id="CHEBI:83421"/>
        <dbReference type="ChEBI" id="CHEBI:456216"/>
        <dbReference type="EC" id="2.7.11.1"/>
    </reaction>
</comment>
<evidence type="ECO:0000256" key="7">
    <source>
        <dbReference type="PROSITE-ProRule" id="PRU00076"/>
    </source>
</evidence>
<evidence type="ECO:0000259" key="12">
    <source>
        <dbReference type="PROSITE" id="PS50948"/>
    </source>
</evidence>
<protein>
    <recommendedName>
        <fullName evidence="1">non-specific serine/threonine protein kinase</fullName>
        <ecNumber evidence="1">2.7.11.1</ecNumber>
    </recommendedName>
</protein>
<dbReference type="Gene3D" id="3.50.4.10">
    <property type="entry name" value="Hepatocyte Growth Factor"/>
    <property type="match status" value="1"/>
</dbReference>
<evidence type="ECO:0000259" key="10">
    <source>
        <dbReference type="PROSITE" id="PS50026"/>
    </source>
</evidence>
<comment type="caution">
    <text evidence="7">Lacks conserved residue(s) required for the propagation of feature annotation.</text>
</comment>
<accession>A0AAD8M9U1</accession>
<feature type="domain" description="EGF-like" evidence="10">
    <location>
        <begin position="289"/>
        <end position="327"/>
    </location>
</feature>
<dbReference type="PROSITE" id="PS50927">
    <property type="entry name" value="BULB_LECTIN"/>
    <property type="match status" value="1"/>
</dbReference>
<dbReference type="SMART" id="SM00219">
    <property type="entry name" value="TyrKc"/>
    <property type="match status" value="1"/>
</dbReference>
<dbReference type="PROSITE" id="PS50948">
    <property type="entry name" value="PAN"/>
    <property type="match status" value="1"/>
</dbReference>
<reference evidence="13" key="1">
    <citation type="submission" date="2023-02" db="EMBL/GenBank/DDBJ databases">
        <title>Genome of toxic invasive species Heracleum sosnowskyi carries increased number of genes despite the absence of recent whole-genome duplications.</title>
        <authorList>
            <person name="Schelkunov M."/>
            <person name="Shtratnikova V."/>
            <person name="Makarenko M."/>
            <person name="Klepikova A."/>
            <person name="Omelchenko D."/>
            <person name="Novikova G."/>
            <person name="Obukhova E."/>
            <person name="Bogdanov V."/>
            <person name="Penin A."/>
            <person name="Logacheva M."/>
        </authorList>
    </citation>
    <scope>NUCLEOTIDE SEQUENCE</scope>
    <source>
        <strain evidence="13">Hsosn_3</strain>
        <tissue evidence="13">Leaf</tissue>
    </source>
</reference>
<evidence type="ECO:0000256" key="5">
    <source>
        <dbReference type="ARBA" id="ARBA00047899"/>
    </source>
</evidence>
<feature type="signal peptide" evidence="8">
    <location>
        <begin position="1"/>
        <end position="22"/>
    </location>
</feature>
<dbReference type="Pfam" id="PF00954">
    <property type="entry name" value="S_locus_glycop"/>
    <property type="match status" value="1"/>
</dbReference>
<dbReference type="Pfam" id="PF01453">
    <property type="entry name" value="B_lectin"/>
    <property type="match status" value="1"/>
</dbReference>
<dbReference type="InterPro" id="IPR001245">
    <property type="entry name" value="Ser-Thr/Tyr_kinase_cat_dom"/>
</dbReference>
<dbReference type="EC" id="2.7.11.1" evidence="1"/>
<evidence type="ECO:0000313" key="13">
    <source>
        <dbReference type="EMBL" id="KAK1364894.1"/>
    </source>
</evidence>
<keyword evidence="3" id="KW-1015">Disulfide bond</keyword>
<organism evidence="13 14">
    <name type="scientific">Heracleum sosnowskyi</name>
    <dbReference type="NCBI Taxonomy" id="360622"/>
    <lineage>
        <taxon>Eukaryota</taxon>
        <taxon>Viridiplantae</taxon>
        <taxon>Streptophyta</taxon>
        <taxon>Embryophyta</taxon>
        <taxon>Tracheophyta</taxon>
        <taxon>Spermatophyta</taxon>
        <taxon>Magnoliopsida</taxon>
        <taxon>eudicotyledons</taxon>
        <taxon>Gunneridae</taxon>
        <taxon>Pentapetalae</taxon>
        <taxon>asterids</taxon>
        <taxon>campanulids</taxon>
        <taxon>Apiales</taxon>
        <taxon>Apiaceae</taxon>
        <taxon>Apioideae</taxon>
        <taxon>apioid superclade</taxon>
        <taxon>Tordylieae</taxon>
        <taxon>Tordyliinae</taxon>
        <taxon>Heracleum</taxon>
    </lineage>
</organism>
<dbReference type="Gene3D" id="3.30.200.20">
    <property type="entry name" value="Phosphorylase Kinase, domain 1"/>
    <property type="match status" value="1"/>
</dbReference>
<evidence type="ECO:0000256" key="3">
    <source>
        <dbReference type="ARBA" id="ARBA00023157"/>
    </source>
</evidence>
<dbReference type="SUPFAM" id="SSF51110">
    <property type="entry name" value="alpha-D-mannose-specific plant lectins"/>
    <property type="match status" value="1"/>
</dbReference>
<dbReference type="AlphaFoldDB" id="A0AAD8M9U1"/>
<dbReference type="GO" id="GO:0004713">
    <property type="term" value="F:protein tyrosine kinase activity"/>
    <property type="evidence" value="ECO:0007669"/>
    <property type="project" value="InterPro"/>
</dbReference>
<evidence type="ECO:0000259" key="9">
    <source>
        <dbReference type="PROSITE" id="PS50011"/>
    </source>
</evidence>
<evidence type="ECO:0000313" key="14">
    <source>
        <dbReference type="Proteomes" id="UP001237642"/>
    </source>
</evidence>
<dbReference type="SUPFAM" id="SSF56112">
    <property type="entry name" value="Protein kinase-like (PK-like)"/>
    <property type="match status" value="1"/>
</dbReference>
<sequence>MIGKMNSRCYIFIFLLFGSCTSTSIITPDKPLRDGHVLVSAEEKFALGFFRLGNSSRRYVGIWYNKVSVQTVVWVANRDNPITNTSGVLSLDKAGNLVLFDGQKPDVVVWSTNVSTLPSVVRSNYNAELLDTGNLVVHEDNNKKGFLWQSFDHPTDTLISNMKIGVDRRSGLNRVLTSWKSPDNPGTGSYSLMINDNGSIAQLILYRNQDPLWRGGPWNGLGWTGVPEMAADFIFNISYVDNPDEVYLIDYMQNASILSRMTINESTGTLQRLTWQQSDQKWFNFFSAPRDQCDIFSHCGAFGDCNIYNAGEYECKCPPGFEPKSPHDWDSRDGSQGCVRKRKGQVCGNGEGFIKLAKMKLPDTTITRLDKNLGLEDCQDLCLKNCSCTGYSAANVRGGHSNGCITWYDKLVDLREFSGGGQDFYLRVDAVEYANYLKKSKRIPGFLKILFLVLLSAAILGKLHNGQDIAVKRLSNTSGQGTEEFRNEVTLIARLQHKNLVRLFGYCIQKDEKMLIYEYLPNKGLDGFLFDNERRYMLDWRRRFDIALGIARGMIILGRKNSTCYTENSVNLIGHVWDLWGKSSVMEIVDPSLGESHEYDPEIFRCIHIGLLCVQESATARPSMSEVVFMLCNDTSLPPPGQAAFIFRADIGPTNTGSGSVGALSANEVTISMVLGR</sequence>
<keyword evidence="13" id="KW-0418">Kinase</keyword>
<keyword evidence="7" id="KW-0245">EGF-like domain</keyword>
<evidence type="ECO:0000256" key="1">
    <source>
        <dbReference type="ARBA" id="ARBA00012513"/>
    </source>
</evidence>
<comment type="catalytic activity">
    <reaction evidence="5">
        <text>L-threonyl-[protein] + ATP = O-phospho-L-threonyl-[protein] + ADP + H(+)</text>
        <dbReference type="Rhea" id="RHEA:46608"/>
        <dbReference type="Rhea" id="RHEA-COMP:11060"/>
        <dbReference type="Rhea" id="RHEA-COMP:11605"/>
        <dbReference type="ChEBI" id="CHEBI:15378"/>
        <dbReference type="ChEBI" id="CHEBI:30013"/>
        <dbReference type="ChEBI" id="CHEBI:30616"/>
        <dbReference type="ChEBI" id="CHEBI:61977"/>
        <dbReference type="ChEBI" id="CHEBI:456216"/>
        <dbReference type="EC" id="2.7.11.1"/>
    </reaction>
</comment>
<dbReference type="Proteomes" id="UP001237642">
    <property type="component" value="Unassembled WGS sequence"/>
</dbReference>
<name>A0AAD8M9U1_9APIA</name>
<gene>
    <name evidence="13" type="ORF">POM88_040455</name>
</gene>
<dbReference type="Gene3D" id="2.90.10.10">
    <property type="entry name" value="Bulb-type lectin domain"/>
    <property type="match status" value="1"/>
</dbReference>
<reference evidence="13" key="2">
    <citation type="submission" date="2023-05" db="EMBL/GenBank/DDBJ databases">
        <authorList>
            <person name="Schelkunov M.I."/>
        </authorList>
    </citation>
    <scope>NUCLEOTIDE SEQUENCE</scope>
    <source>
        <strain evidence="13">Hsosn_3</strain>
        <tissue evidence="13">Leaf</tissue>
    </source>
</reference>
<dbReference type="EMBL" id="JAUIZM010000009">
    <property type="protein sequence ID" value="KAK1364894.1"/>
    <property type="molecule type" value="Genomic_DNA"/>
</dbReference>
<dbReference type="InterPro" id="IPR003609">
    <property type="entry name" value="Pan_app"/>
</dbReference>
<dbReference type="InterPro" id="IPR001480">
    <property type="entry name" value="Bulb-type_lectin_dom"/>
</dbReference>
<dbReference type="PROSITE" id="PS51257">
    <property type="entry name" value="PROKAR_LIPOPROTEIN"/>
    <property type="match status" value="1"/>
</dbReference>
<dbReference type="PANTHER" id="PTHR32444:SF63">
    <property type="entry name" value="G-TYPE LECTIN S-RECEPTOR-LIKE SERINE_THREONINE-PROTEIN KINASE RKS1"/>
    <property type="match status" value="1"/>
</dbReference>
<dbReference type="InterPro" id="IPR000742">
    <property type="entry name" value="EGF"/>
</dbReference>
<evidence type="ECO:0000256" key="6">
    <source>
        <dbReference type="ARBA" id="ARBA00048679"/>
    </source>
</evidence>
<dbReference type="GO" id="GO:0005524">
    <property type="term" value="F:ATP binding"/>
    <property type="evidence" value="ECO:0007669"/>
    <property type="project" value="InterPro"/>
</dbReference>
<feature type="domain" description="Protein kinase" evidence="9">
    <location>
        <begin position="436"/>
        <end position="677"/>
    </location>
</feature>
<feature type="domain" description="Bulb-type lectin" evidence="11">
    <location>
        <begin position="23"/>
        <end position="150"/>
    </location>
</feature>
<dbReference type="InterPro" id="IPR011009">
    <property type="entry name" value="Kinase-like_dom_sf"/>
</dbReference>
<dbReference type="InterPro" id="IPR000719">
    <property type="entry name" value="Prot_kinase_dom"/>
</dbReference>
<dbReference type="PANTHER" id="PTHR32444">
    <property type="entry name" value="BULB-TYPE LECTIN DOMAIN-CONTAINING PROTEIN"/>
    <property type="match status" value="1"/>
</dbReference>
<comment type="caution">
    <text evidence="13">The sequence shown here is derived from an EMBL/GenBank/DDBJ whole genome shotgun (WGS) entry which is preliminary data.</text>
</comment>
<dbReference type="Gene3D" id="1.10.510.10">
    <property type="entry name" value="Transferase(Phosphotransferase) domain 1"/>
    <property type="match status" value="1"/>
</dbReference>
<dbReference type="CDD" id="cd00053">
    <property type="entry name" value="EGF"/>
    <property type="match status" value="1"/>
</dbReference>
<dbReference type="CDD" id="cd01098">
    <property type="entry name" value="PAN_AP_plant"/>
    <property type="match status" value="1"/>
</dbReference>
<dbReference type="FunFam" id="3.30.200.20:FF:000924">
    <property type="entry name" value="Uncharacterized protein"/>
    <property type="match status" value="1"/>
</dbReference>
<dbReference type="FunFam" id="2.90.10.10:FF:000029">
    <property type="entry name" value="G-type lectin S-receptor-like serine/threonine-protein kinase"/>
    <property type="match status" value="1"/>
</dbReference>
<dbReference type="GO" id="GO:0048544">
    <property type="term" value="P:recognition of pollen"/>
    <property type="evidence" value="ECO:0007669"/>
    <property type="project" value="InterPro"/>
</dbReference>
<dbReference type="Pfam" id="PF08276">
    <property type="entry name" value="PAN_2"/>
    <property type="match status" value="1"/>
</dbReference>
<evidence type="ECO:0000256" key="4">
    <source>
        <dbReference type="ARBA" id="ARBA00023180"/>
    </source>
</evidence>
<dbReference type="GO" id="GO:0004674">
    <property type="term" value="F:protein serine/threonine kinase activity"/>
    <property type="evidence" value="ECO:0007669"/>
    <property type="project" value="UniProtKB-EC"/>
</dbReference>
<dbReference type="InterPro" id="IPR000858">
    <property type="entry name" value="S_locus_glycoprot_dom"/>
</dbReference>
<dbReference type="PROSITE" id="PS50011">
    <property type="entry name" value="PROTEIN_KINASE_DOM"/>
    <property type="match status" value="1"/>
</dbReference>
<keyword evidence="14" id="KW-1185">Reference proteome</keyword>
<proteinExistence type="predicted"/>
<keyword evidence="4" id="KW-0325">Glycoprotein</keyword>
<evidence type="ECO:0000256" key="8">
    <source>
        <dbReference type="SAM" id="SignalP"/>
    </source>
</evidence>
<keyword evidence="2 8" id="KW-0732">Signal</keyword>
<evidence type="ECO:0000259" key="11">
    <source>
        <dbReference type="PROSITE" id="PS50927"/>
    </source>
</evidence>
<dbReference type="Pfam" id="PF07714">
    <property type="entry name" value="PK_Tyr_Ser-Thr"/>
    <property type="match status" value="1"/>
</dbReference>
<dbReference type="CDD" id="cd00028">
    <property type="entry name" value="B_lectin"/>
    <property type="match status" value="1"/>
</dbReference>
<dbReference type="SMART" id="SM00108">
    <property type="entry name" value="B_lectin"/>
    <property type="match status" value="1"/>
</dbReference>
<dbReference type="InterPro" id="IPR036426">
    <property type="entry name" value="Bulb-type_lectin_dom_sf"/>
</dbReference>
<dbReference type="InterPro" id="IPR020635">
    <property type="entry name" value="Tyr_kinase_cat_dom"/>
</dbReference>
<feature type="domain" description="Apple" evidence="12">
    <location>
        <begin position="347"/>
        <end position="429"/>
    </location>
</feature>
<evidence type="ECO:0000256" key="2">
    <source>
        <dbReference type="ARBA" id="ARBA00022729"/>
    </source>
</evidence>